<reference evidence="2 3" key="1">
    <citation type="submission" date="2015-04" db="EMBL/GenBank/DDBJ databases">
        <title>Complete genome sequence of Schizopora paradoxa KUC8140, a cosmopolitan wood degrader in East Asia.</title>
        <authorList>
            <consortium name="DOE Joint Genome Institute"/>
            <person name="Min B."/>
            <person name="Park H."/>
            <person name="Jang Y."/>
            <person name="Kim J.-J."/>
            <person name="Kim K.H."/>
            <person name="Pangilinan J."/>
            <person name="Lipzen A."/>
            <person name="Riley R."/>
            <person name="Grigoriev I.V."/>
            <person name="Spatafora J.W."/>
            <person name="Choi I.-G."/>
        </authorList>
    </citation>
    <scope>NUCLEOTIDE SEQUENCE [LARGE SCALE GENOMIC DNA]</scope>
    <source>
        <strain evidence="2 3">KUC8140</strain>
    </source>
</reference>
<proteinExistence type="inferred from homology"/>
<dbReference type="InParanoid" id="A0A0H2RIX9"/>
<dbReference type="PANTHER" id="PTHR34598">
    <property type="entry name" value="BLL6449 PROTEIN"/>
    <property type="match status" value="1"/>
</dbReference>
<keyword evidence="3" id="KW-1185">Reference proteome</keyword>
<organism evidence="2 3">
    <name type="scientific">Schizopora paradoxa</name>
    <dbReference type="NCBI Taxonomy" id="27342"/>
    <lineage>
        <taxon>Eukaryota</taxon>
        <taxon>Fungi</taxon>
        <taxon>Dikarya</taxon>
        <taxon>Basidiomycota</taxon>
        <taxon>Agaricomycotina</taxon>
        <taxon>Agaricomycetes</taxon>
        <taxon>Hymenochaetales</taxon>
        <taxon>Schizoporaceae</taxon>
        <taxon>Schizopora</taxon>
    </lineage>
</organism>
<dbReference type="NCBIfam" id="NF041278">
    <property type="entry name" value="CmcJ_NvfI_EfuI"/>
    <property type="match status" value="1"/>
</dbReference>
<dbReference type="OrthoDB" id="412788at2759"/>
<protein>
    <recommendedName>
        <fullName evidence="4">Methyltransferase</fullName>
    </recommendedName>
</protein>
<dbReference type="Proteomes" id="UP000053477">
    <property type="component" value="Unassembled WGS sequence"/>
</dbReference>
<accession>A0A0H2RIX9</accession>
<dbReference type="STRING" id="27342.A0A0H2RIX9"/>
<dbReference type="PANTHER" id="PTHR34598:SF3">
    <property type="entry name" value="OXIDOREDUCTASE AN1597"/>
    <property type="match status" value="1"/>
</dbReference>
<sequence>MADVVKAKLNYFVPPADGSKPFNTVNVDPKTGEREKNYTLEKYDVEVENVRGKEDIHNLDNAGFQFLKAPAKHTSFSSDAEIEAEYYPESIELLKRATGASRVVLFDHTIRRRRPGIIDDSPGTRQPAGGVHVDQTTASSIARVHRHLPPSDADSLLKRRFQIINLWRPINHPALDHPLAVCDYNSVNTKTDLVPTTLKYPDRDGETFGVRFNPNHKWKYLRGMTTDEVVLIKCFDSLQDGSVAVLTPHTAFEDPSTPSDAPLRESIELRALVFYN</sequence>
<gene>
    <name evidence="2" type="ORF">SCHPADRAFT_830323</name>
</gene>
<dbReference type="AlphaFoldDB" id="A0A0H2RIX9"/>
<dbReference type="InterPro" id="IPR044053">
    <property type="entry name" value="AsaB-like"/>
</dbReference>
<evidence type="ECO:0000313" key="2">
    <source>
        <dbReference type="EMBL" id="KLO11920.1"/>
    </source>
</evidence>
<evidence type="ECO:0008006" key="4">
    <source>
        <dbReference type="Google" id="ProtNLM"/>
    </source>
</evidence>
<evidence type="ECO:0000256" key="1">
    <source>
        <dbReference type="ARBA" id="ARBA00023604"/>
    </source>
</evidence>
<name>A0A0H2RIX9_9AGAM</name>
<comment type="similarity">
    <text evidence="1">Belongs to the asaB hydroxylase/desaturase family.</text>
</comment>
<evidence type="ECO:0000313" key="3">
    <source>
        <dbReference type="Proteomes" id="UP000053477"/>
    </source>
</evidence>
<dbReference type="GO" id="GO:0016491">
    <property type="term" value="F:oxidoreductase activity"/>
    <property type="evidence" value="ECO:0007669"/>
    <property type="project" value="InterPro"/>
</dbReference>
<dbReference type="EMBL" id="KQ085989">
    <property type="protein sequence ID" value="KLO11920.1"/>
    <property type="molecule type" value="Genomic_DNA"/>
</dbReference>